<evidence type="ECO:0000313" key="3">
    <source>
        <dbReference type="Proteomes" id="UP000438983"/>
    </source>
</evidence>
<keyword evidence="1" id="KW-1133">Transmembrane helix</keyword>
<proteinExistence type="predicted"/>
<dbReference type="AlphaFoldDB" id="A0A6I6LUM8"/>
<keyword evidence="1" id="KW-0472">Membrane</keyword>
<reference evidence="2 3" key="1">
    <citation type="submission" date="2019-12" db="EMBL/GenBank/DDBJ databases">
        <title>Complete genome sequence of Pseudomonas stutzeri.</title>
        <authorList>
            <person name="Lim S.R."/>
            <person name="Kim J.H."/>
        </authorList>
    </citation>
    <scope>NUCLEOTIDE SEQUENCE [LARGE SCALE GENOMIC DNA]</scope>
    <source>
        <strain evidence="2 3">PM101005</strain>
    </source>
</reference>
<feature type="transmembrane region" description="Helical" evidence="1">
    <location>
        <begin position="43"/>
        <end position="63"/>
    </location>
</feature>
<evidence type="ECO:0000256" key="1">
    <source>
        <dbReference type="SAM" id="Phobius"/>
    </source>
</evidence>
<evidence type="ECO:0000313" key="2">
    <source>
        <dbReference type="EMBL" id="QGZ30392.1"/>
    </source>
</evidence>
<sequence>MKAPLQPWPVISRTLAAVLGGYVFTYCCTAAMARLLPFAKSDAVVVATLAAFILYTAAILWAFGCRSAWRAWAGLALAAPMAVIGFWPQLLEALR</sequence>
<organism evidence="2 3">
    <name type="scientific">Stutzerimonas stutzeri</name>
    <name type="common">Pseudomonas stutzeri</name>
    <dbReference type="NCBI Taxonomy" id="316"/>
    <lineage>
        <taxon>Bacteria</taxon>
        <taxon>Pseudomonadati</taxon>
        <taxon>Pseudomonadota</taxon>
        <taxon>Gammaproteobacteria</taxon>
        <taxon>Pseudomonadales</taxon>
        <taxon>Pseudomonadaceae</taxon>
        <taxon>Stutzerimonas</taxon>
    </lineage>
</organism>
<keyword evidence="1" id="KW-0812">Transmembrane</keyword>
<gene>
    <name evidence="2" type="ORF">GQA94_10090</name>
</gene>
<feature type="transmembrane region" description="Helical" evidence="1">
    <location>
        <begin position="15"/>
        <end position="36"/>
    </location>
</feature>
<dbReference type="EMBL" id="CP046902">
    <property type="protein sequence ID" value="QGZ30392.1"/>
    <property type="molecule type" value="Genomic_DNA"/>
</dbReference>
<name>A0A6I6LUM8_STUST</name>
<dbReference type="OrthoDB" id="6915623at2"/>
<dbReference type="Proteomes" id="UP000438983">
    <property type="component" value="Chromosome"/>
</dbReference>
<feature type="transmembrane region" description="Helical" evidence="1">
    <location>
        <begin position="69"/>
        <end position="87"/>
    </location>
</feature>
<accession>A0A6I6LUM8</accession>
<dbReference type="Pfam" id="PF12365">
    <property type="entry name" value="DUF3649"/>
    <property type="match status" value="1"/>
</dbReference>
<dbReference type="RefSeq" id="WP_158187890.1">
    <property type="nucleotide sequence ID" value="NZ_CP046902.1"/>
</dbReference>
<protein>
    <submittedName>
        <fullName evidence="2">DUF3649 domain-containing protein</fullName>
    </submittedName>
</protein>
<dbReference type="InterPro" id="IPR022109">
    <property type="entry name" value="DUF3649"/>
</dbReference>